<keyword evidence="2" id="KW-1185">Reference proteome</keyword>
<dbReference type="Proteomes" id="UP000186601">
    <property type="component" value="Unassembled WGS sequence"/>
</dbReference>
<evidence type="ECO:0000313" key="2">
    <source>
        <dbReference type="Proteomes" id="UP000186601"/>
    </source>
</evidence>
<accession>A0A2R6PC52</accession>
<gene>
    <name evidence="1" type="ORF">PHLCEN_2v5001</name>
</gene>
<dbReference type="STRING" id="98765.A0A2R6PC52"/>
<evidence type="ECO:0000313" key="1">
    <source>
        <dbReference type="EMBL" id="PSR88852.1"/>
    </source>
</evidence>
<protein>
    <submittedName>
        <fullName evidence="1">Uncharacterized protein</fullName>
    </submittedName>
</protein>
<proteinExistence type="predicted"/>
<reference evidence="1 2" key="1">
    <citation type="submission" date="2018-02" db="EMBL/GenBank/DDBJ databases">
        <title>Genome sequence of the basidiomycete white-rot fungus Phlebia centrifuga.</title>
        <authorList>
            <person name="Granchi Z."/>
            <person name="Peng M."/>
            <person name="de Vries R.P."/>
            <person name="Hilden K."/>
            <person name="Makela M.R."/>
            <person name="Grigoriev I."/>
            <person name="Riley R."/>
        </authorList>
    </citation>
    <scope>NUCLEOTIDE SEQUENCE [LARGE SCALE GENOMIC DNA]</scope>
    <source>
        <strain evidence="1 2">FBCC195</strain>
    </source>
</reference>
<name>A0A2R6PC52_9APHY</name>
<dbReference type="EMBL" id="MLYV02000502">
    <property type="protein sequence ID" value="PSR88852.1"/>
    <property type="molecule type" value="Genomic_DNA"/>
</dbReference>
<organism evidence="1 2">
    <name type="scientific">Hermanssonia centrifuga</name>
    <dbReference type="NCBI Taxonomy" id="98765"/>
    <lineage>
        <taxon>Eukaryota</taxon>
        <taxon>Fungi</taxon>
        <taxon>Dikarya</taxon>
        <taxon>Basidiomycota</taxon>
        <taxon>Agaricomycotina</taxon>
        <taxon>Agaricomycetes</taxon>
        <taxon>Polyporales</taxon>
        <taxon>Meruliaceae</taxon>
        <taxon>Hermanssonia</taxon>
    </lineage>
</organism>
<dbReference type="AlphaFoldDB" id="A0A2R6PC52"/>
<dbReference type="OrthoDB" id="258495at2759"/>
<sequence length="59" mass="6694">MDHINSLVLSAGSIGGPTRRIFAVHETLENIETVFSDRLWPQLASWNERDKHAALIYSE</sequence>
<comment type="caution">
    <text evidence="1">The sequence shown here is derived from an EMBL/GenBank/DDBJ whole genome shotgun (WGS) entry which is preliminary data.</text>
</comment>